<proteinExistence type="predicted"/>
<name>A0A0F9B9Y3_9ZZZZ</name>
<comment type="caution">
    <text evidence="1">The sequence shown here is derived from an EMBL/GenBank/DDBJ whole genome shotgun (WGS) entry which is preliminary data.</text>
</comment>
<dbReference type="Gene3D" id="3.40.50.150">
    <property type="entry name" value="Vaccinia Virus protein VP39"/>
    <property type="match status" value="1"/>
</dbReference>
<evidence type="ECO:0008006" key="2">
    <source>
        <dbReference type="Google" id="ProtNLM"/>
    </source>
</evidence>
<dbReference type="InterPro" id="IPR029063">
    <property type="entry name" value="SAM-dependent_MTases_sf"/>
</dbReference>
<evidence type="ECO:0000313" key="1">
    <source>
        <dbReference type="EMBL" id="KKK87504.1"/>
    </source>
</evidence>
<reference evidence="1" key="1">
    <citation type="journal article" date="2015" name="Nature">
        <title>Complex archaea that bridge the gap between prokaryotes and eukaryotes.</title>
        <authorList>
            <person name="Spang A."/>
            <person name="Saw J.H."/>
            <person name="Jorgensen S.L."/>
            <person name="Zaremba-Niedzwiedzka K."/>
            <person name="Martijn J."/>
            <person name="Lind A.E."/>
            <person name="van Eijk R."/>
            <person name="Schleper C."/>
            <person name="Guy L."/>
            <person name="Ettema T.J."/>
        </authorList>
    </citation>
    <scope>NUCLEOTIDE SEQUENCE</scope>
</reference>
<dbReference type="EMBL" id="LAZR01050371">
    <property type="protein sequence ID" value="KKK87504.1"/>
    <property type="molecule type" value="Genomic_DNA"/>
</dbReference>
<dbReference type="Pfam" id="PF13489">
    <property type="entry name" value="Methyltransf_23"/>
    <property type="match status" value="1"/>
</dbReference>
<organism evidence="1">
    <name type="scientific">marine sediment metagenome</name>
    <dbReference type="NCBI Taxonomy" id="412755"/>
    <lineage>
        <taxon>unclassified sequences</taxon>
        <taxon>metagenomes</taxon>
        <taxon>ecological metagenomes</taxon>
    </lineage>
</organism>
<feature type="non-terminal residue" evidence="1">
    <location>
        <position position="154"/>
    </location>
</feature>
<protein>
    <recommendedName>
        <fullName evidence="2">Class I SAM-dependent methyltransferase</fullName>
    </recommendedName>
</protein>
<sequence>MSRTSAMSPKWSDQQKIISDDYIDQLTQFHGSRTKDWGATGQRNFGQEVKQYLINRPKYETVLDFGAGQGTLGKFVLDNIERRARAPEIEWTNYDPGVLKYRKLPSERFDLIVSSDVLEHVEPEMIDQTCEWLRDHAAKALYLHIACDPAGLSL</sequence>
<gene>
    <name evidence="1" type="ORF">LCGC14_2752570</name>
</gene>
<dbReference type="SUPFAM" id="SSF53335">
    <property type="entry name" value="S-adenosyl-L-methionine-dependent methyltransferases"/>
    <property type="match status" value="1"/>
</dbReference>
<accession>A0A0F9B9Y3</accession>
<dbReference type="AlphaFoldDB" id="A0A0F9B9Y3"/>